<reference evidence="2 3" key="1">
    <citation type="journal article" date="2014" name="ISME J.">
        <title>Candidatus Competibacter-lineage genomes retrieved from metagenomes reveal functional metabolic diversity.</title>
        <authorList>
            <person name="McIlroy S.J."/>
            <person name="Albertsen M."/>
            <person name="Andresen E.K."/>
            <person name="Saunders A.M."/>
            <person name="Kristiansen R."/>
            <person name="Stokholm-Bjerregaard M."/>
            <person name="Nielsen K.L."/>
            <person name="Nielsen P.H."/>
        </authorList>
    </citation>
    <scope>NUCLEOTIDE SEQUENCE [LARGE SCALE GENOMIC DNA]</scope>
    <source>
        <strain evidence="2 3">Run_B_J11</strain>
    </source>
</reference>
<feature type="compositionally biased region" description="Basic and acidic residues" evidence="1">
    <location>
        <begin position="1"/>
        <end position="13"/>
    </location>
</feature>
<name>A0A7U7J1P8_9GAMM</name>
<evidence type="ECO:0000313" key="2">
    <source>
        <dbReference type="EMBL" id="CDH43796.1"/>
    </source>
</evidence>
<proteinExistence type="predicted"/>
<gene>
    <name evidence="2" type="ORF">BN874_1320014</name>
</gene>
<protein>
    <submittedName>
        <fullName evidence="2">Uncharacterized protein</fullName>
    </submittedName>
</protein>
<comment type="caution">
    <text evidence="2">The sequence shown here is derived from an EMBL/GenBank/DDBJ whole genome shotgun (WGS) entry which is preliminary data.</text>
</comment>
<accession>A0A7U7J1P8</accession>
<dbReference type="AlphaFoldDB" id="A0A7U7J1P8"/>
<dbReference type="Proteomes" id="UP000019184">
    <property type="component" value="Unassembled WGS sequence"/>
</dbReference>
<sequence>MEHLRRYVDRPTEETGGDQNVYRPKLRVVKGGLSD</sequence>
<keyword evidence="3" id="KW-1185">Reference proteome</keyword>
<organism evidence="2 3">
    <name type="scientific">Candidatus Contendobacter odensis Run_B_J11</name>
    <dbReference type="NCBI Taxonomy" id="1400861"/>
    <lineage>
        <taxon>Bacteria</taxon>
        <taxon>Pseudomonadati</taxon>
        <taxon>Pseudomonadota</taxon>
        <taxon>Gammaproteobacteria</taxon>
        <taxon>Candidatus Competibacteraceae</taxon>
        <taxon>Candidatus Contendibacter</taxon>
    </lineage>
</organism>
<feature type="region of interest" description="Disordered" evidence="1">
    <location>
        <begin position="1"/>
        <end position="35"/>
    </location>
</feature>
<evidence type="ECO:0000256" key="1">
    <source>
        <dbReference type="SAM" id="MobiDB-lite"/>
    </source>
</evidence>
<evidence type="ECO:0000313" key="3">
    <source>
        <dbReference type="Proteomes" id="UP000019184"/>
    </source>
</evidence>
<dbReference type="EMBL" id="CBTK010000038">
    <property type="protein sequence ID" value="CDH43796.1"/>
    <property type="molecule type" value="Genomic_DNA"/>
</dbReference>